<dbReference type="Proteomes" id="UP001596540">
    <property type="component" value="Unassembled WGS sequence"/>
</dbReference>
<name>A0ABW2KQL8_9ACTN</name>
<reference evidence="2" key="1">
    <citation type="journal article" date="2019" name="Int. J. Syst. Evol. Microbiol.">
        <title>The Global Catalogue of Microorganisms (GCM) 10K type strain sequencing project: providing services to taxonomists for standard genome sequencing and annotation.</title>
        <authorList>
            <consortium name="The Broad Institute Genomics Platform"/>
            <consortium name="The Broad Institute Genome Sequencing Center for Infectious Disease"/>
            <person name="Wu L."/>
            <person name="Ma J."/>
        </authorList>
    </citation>
    <scope>NUCLEOTIDE SEQUENCE [LARGE SCALE GENOMIC DNA]</scope>
    <source>
        <strain evidence="2">CGMCC 4.7382</strain>
    </source>
</reference>
<comment type="caution">
    <text evidence="1">The sequence shown here is derived from an EMBL/GenBank/DDBJ whole genome shotgun (WGS) entry which is preliminary data.</text>
</comment>
<accession>A0ABW2KQL8</accession>
<dbReference type="EMBL" id="JBHTBH010000023">
    <property type="protein sequence ID" value="MFC7331487.1"/>
    <property type="molecule type" value="Genomic_DNA"/>
</dbReference>
<sequence>MSETPNPRTRSGLADWARRRDALAADRAELLRYAWLTGDRNIRALAQAADVSRETVYADLRSMGIDPNWDRNLPALWVVVAGAEDQPLPGYLPEDPNAAADAPPGLLELPRVAEWLGQVGDHVRIVPCQPGVTEESAHQSIRDRTGDEGVALLTVTAEEVLADVLRTPVERLLHGHPDRTLTVRWEPGEPPATDVHGDGLDYGSPEGYVAEVADADGRVIACGGGATIAEALADVQPRLVRGA</sequence>
<evidence type="ECO:0000313" key="2">
    <source>
        <dbReference type="Proteomes" id="UP001596540"/>
    </source>
</evidence>
<gene>
    <name evidence="1" type="ORF">ACFQRF_27455</name>
</gene>
<dbReference type="RefSeq" id="WP_379874359.1">
    <property type="nucleotide sequence ID" value="NZ_JBHTBH010000023.1"/>
</dbReference>
<proteinExistence type="predicted"/>
<protein>
    <submittedName>
        <fullName evidence="1">Uncharacterized protein</fullName>
    </submittedName>
</protein>
<evidence type="ECO:0000313" key="1">
    <source>
        <dbReference type="EMBL" id="MFC7331487.1"/>
    </source>
</evidence>
<organism evidence="1 2">
    <name type="scientific">Marinactinospora rubrisoli</name>
    <dbReference type="NCBI Taxonomy" id="2715399"/>
    <lineage>
        <taxon>Bacteria</taxon>
        <taxon>Bacillati</taxon>
        <taxon>Actinomycetota</taxon>
        <taxon>Actinomycetes</taxon>
        <taxon>Streptosporangiales</taxon>
        <taxon>Nocardiopsidaceae</taxon>
        <taxon>Marinactinospora</taxon>
    </lineage>
</organism>
<keyword evidence="2" id="KW-1185">Reference proteome</keyword>